<evidence type="ECO:0000259" key="1">
    <source>
        <dbReference type="Pfam" id="PF13601"/>
    </source>
</evidence>
<dbReference type="Gene3D" id="1.10.10.10">
    <property type="entry name" value="Winged helix-like DNA-binding domain superfamily/Winged helix DNA-binding domain"/>
    <property type="match status" value="1"/>
</dbReference>
<protein>
    <submittedName>
        <fullName evidence="2">Transcriptional regulator</fullName>
    </submittedName>
</protein>
<keyword evidence="3" id="KW-1185">Reference proteome</keyword>
<dbReference type="SUPFAM" id="SSF46785">
    <property type="entry name" value="Winged helix' DNA-binding domain"/>
    <property type="match status" value="1"/>
</dbReference>
<proteinExistence type="predicted"/>
<reference evidence="3" key="1">
    <citation type="journal article" date="2019" name="Int. J. Syst. Evol. Microbiol.">
        <title>The Global Catalogue of Microorganisms (GCM) 10K type strain sequencing project: providing services to taxonomists for standard genome sequencing and annotation.</title>
        <authorList>
            <consortium name="The Broad Institute Genomics Platform"/>
            <consortium name="The Broad Institute Genome Sequencing Center for Infectious Disease"/>
            <person name="Wu L."/>
            <person name="Ma J."/>
        </authorList>
    </citation>
    <scope>NUCLEOTIDE SEQUENCE [LARGE SCALE GENOMIC DNA]</scope>
    <source>
        <strain evidence="3">CGMCC 1.15277</strain>
    </source>
</reference>
<dbReference type="PANTHER" id="PTHR37318">
    <property type="entry name" value="BSL7504 PROTEIN"/>
    <property type="match status" value="1"/>
</dbReference>
<sequence>MARVEPAFDEVIHAPHRLRIAVMLAAVDTMEFQAIRDDLDVADSVLSKQLKVLSEADYVTLDKRPGHGRQRTWVTLTSSGRTALAAHLAELQRLAAIAAP</sequence>
<organism evidence="2 3">
    <name type="scientific">Luteococcus sanguinis</name>
    <dbReference type="NCBI Taxonomy" id="174038"/>
    <lineage>
        <taxon>Bacteria</taxon>
        <taxon>Bacillati</taxon>
        <taxon>Actinomycetota</taxon>
        <taxon>Actinomycetes</taxon>
        <taxon>Propionibacteriales</taxon>
        <taxon>Propionibacteriaceae</taxon>
        <taxon>Luteococcus</taxon>
    </lineage>
</organism>
<dbReference type="EMBL" id="JBHSUA010000010">
    <property type="protein sequence ID" value="MFC6396523.1"/>
    <property type="molecule type" value="Genomic_DNA"/>
</dbReference>
<dbReference type="Pfam" id="PF13601">
    <property type="entry name" value="HTH_34"/>
    <property type="match status" value="1"/>
</dbReference>
<dbReference type="InterPro" id="IPR036388">
    <property type="entry name" value="WH-like_DNA-bd_sf"/>
</dbReference>
<accession>A0ABW1X0E6</accession>
<dbReference type="InterPro" id="IPR036390">
    <property type="entry name" value="WH_DNA-bd_sf"/>
</dbReference>
<name>A0ABW1X0E6_9ACTN</name>
<evidence type="ECO:0000313" key="2">
    <source>
        <dbReference type="EMBL" id="MFC6396523.1"/>
    </source>
</evidence>
<evidence type="ECO:0000313" key="3">
    <source>
        <dbReference type="Proteomes" id="UP001596266"/>
    </source>
</evidence>
<gene>
    <name evidence="2" type="ORF">ACFP57_05920</name>
</gene>
<feature type="domain" description="Winged helix DNA-binding" evidence="1">
    <location>
        <begin position="17"/>
        <end position="94"/>
    </location>
</feature>
<dbReference type="RefSeq" id="WP_343885410.1">
    <property type="nucleotide sequence ID" value="NZ_BAAAKI010000005.1"/>
</dbReference>
<dbReference type="PANTHER" id="PTHR37318:SF1">
    <property type="entry name" value="BSL7504 PROTEIN"/>
    <property type="match status" value="1"/>
</dbReference>
<comment type="caution">
    <text evidence="2">The sequence shown here is derived from an EMBL/GenBank/DDBJ whole genome shotgun (WGS) entry which is preliminary data.</text>
</comment>
<dbReference type="Proteomes" id="UP001596266">
    <property type="component" value="Unassembled WGS sequence"/>
</dbReference>
<dbReference type="InterPro" id="IPR027395">
    <property type="entry name" value="WH_DNA-bd_dom"/>
</dbReference>